<dbReference type="SUPFAM" id="SSF48371">
    <property type="entry name" value="ARM repeat"/>
    <property type="match status" value="1"/>
</dbReference>
<dbReference type="InterPro" id="IPR042236">
    <property type="entry name" value="PI3K_accessory_sf"/>
</dbReference>
<feature type="region of interest" description="Disordered" evidence="1">
    <location>
        <begin position="1"/>
        <end position="31"/>
    </location>
</feature>
<sequence>MAPFLSSFENDSNNLDQSKTSPKNQSATPTLDEFQKLNKIIANPFKKLTKQEADMIWKFRNTLKHNPQALPKFLLSTEFQKKRTR</sequence>
<dbReference type="Pfam" id="PF00613">
    <property type="entry name" value="PI3Ka"/>
    <property type="match status" value="1"/>
</dbReference>
<dbReference type="Gene3D" id="1.25.40.70">
    <property type="entry name" value="Phosphatidylinositol 3-kinase, accessory domain (PIK)"/>
    <property type="match status" value="1"/>
</dbReference>
<dbReference type="InterPro" id="IPR001263">
    <property type="entry name" value="PI3K_accessory_dom"/>
</dbReference>
<evidence type="ECO:0000259" key="2">
    <source>
        <dbReference type="Pfam" id="PF00613"/>
    </source>
</evidence>
<keyword evidence="4" id="KW-1185">Reference proteome</keyword>
<evidence type="ECO:0000256" key="1">
    <source>
        <dbReference type="SAM" id="MobiDB-lite"/>
    </source>
</evidence>
<gene>
    <name evidence="3" type="ORF">M0811_05526</name>
</gene>
<dbReference type="EMBL" id="JAPDFW010000056">
    <property type="protein sequence ID" value="KAJ5077836.1"/>
    <property type="molecule type" value="Genomic_DNA"/>
</dbReference>
<dbReference type="Proteomes" id="UP001149090">
    <property type="component" value="Unassembled WGS sequence"/>
</dbReference>
<reference evidence="3" key="1">
    <citation type="submission" date="2022-10" db="EMBL/GenBank/DDBJ databases">
        <title>Novel sulphate-reducing endosymbionts in the free-living metamonad Anaeramoeba.</title>
        <authorList>
            <person name="Jerlstrom-Hultqvist J."/>
            <person name="Cepicka I."/>
            <person name="Gallot-Lavallee L."/>
            <person name="Salas-Leiva D."/>
            <person name="Curtis B.A."/>
            <person name="Zahonova K."/>
            <person name="Pipaliya S."/>
            <person name="Dacks J."/>
            <person name="Roger A.J."/>
        </authorList>
    </citation>
    <scope>NUCLEOTIDE SEQUENCE</scope>
    <source>
        <strain evidence="3">BMAN</strain>
    </source>
</reference>
<dbReference type="GO" id="GO:0016301">
    <property type="term" value="F:kinase activity"/>
    <property type="evidence" value="ECO:0007669"/>
    <property type="project" value="UniProtKB-KW"/>
</dbReference>
<dbReference type="InterPro" id="IPR016024">
    <property type="entry name" value="ARM-type_fold"/>
</dbReference>
<feature type="domain" description="PIK helical" evidence="2">
    <location>
        <begin position="28"/>
        <end position="82"/>
    </location>
</feature>
<dbReference type="AlphaFoldDB" id="A0A9Q0LSD4"/>
<evidence type="ECO:0000313" key="4">
    <source>
        <dbReference type="Proteomes" id="UP001149090"/>
    </source>
</evidence>
<feature type="compositionally biased region" description="Polar residues" evidence="1">
    <location>
        <begin position="7"/>
        <end position="29"/>
    </location>
</feature>
<name>A0A9Q0LSD4_ANAIG</name>
<protein>
    <submittedName>
        <fullName evidence="3">Pi-3 kinase</fullName>
    </submittedName>
</protein>
<keyword evidence="3" id="KW-0418">Kinase</keyword>
<organism evidence="3 4">
    <name type="scientific">Anaeramoeba ignava</name>
    <name type="common">Anaerobic marine amoeba</name>
    <dbReference type="NCBI Taxonomy" id="1746090"/>
    <lineage>
        <taxon>Eukaryota</taxon>
        <taxon>Metamonada</taxon>
        <taxon>Anaeramoebidae</taxon>
        <taxon>Anaeramoeba</taxon>
    </lineage>
</organism>
<keyword evidence="3" id="KW-0808">Transferase</keyword>
<comment type="caution">
    <text evidence="3">The sequence shown here is derived from an EMBL/GenBank/DDBJ whole genome shotgun (WGS) entry which is preliminary data.</text>
</comment>
<accession>A0A9Q0LSD4</accession>
<evidence type="ECO:0000313" key="3">
    <source>
        <dbReference type="EMBL" id="KAJ5077836.1"/>
    </source>
</evidence>
<proteinExistence type="predicted"/>